<dbReference type="SUPFAM" id="SSF47413">
    <property type="entry name" value="lambda repressor-like DNA-binding domains"/>
    <property type="match status" value="1"/>
</dbReference>
<reference evidence="2 3" key="1">
    <citation type="submission" date="2020-12" db="EMBL/GenBank/DDBJ databases">
        <title>Vagococcus allomyrinae sp. nov. and Enterococcus lavae sp. nov., isolated from the larvae of Allomyrina dichotoma.</title>
        <authorList>
            <person name="Lee S.D."/>
        </authorList>
    </citation>
    <scope>NUCLEOTIDE SEQUENCE [LARGE SCALE GENOMIC DNA]</scope>
    <source>
        <strain evidence="2 3">BWM-S5</strain>
    </source>
</reference>
<comment type="caution">
    <text evidence="2">The sequence shown here is derived from an EMBL/GenBank/DDBJ whole genome shotgun (WGS) entry which is preliminary data.</text>
</comment>
<protein>
    <recommendedName>
        <fullName evidence="1">HTH cro/C1-type domain-containing protein</fullName>
    </recommendedName>
</protein>
<dbReference type="InterPro" id="IPR010982">
    <property type="entry name" value="Lambda_DNA-bd_dom_sf"/>
</dbReference>
<dbReference type="EMBL" id="JAEDXU010000006">
    <property type="protein sequence ID" value="MBP1047098.1"/>
    <property type="molecule type" value="Genomic_DNA"/>
</dbReference>
<evidence type="ECO:0000313" key="2">
    <source>
        <dbReference type="EMBL" id="MBP1047098.1"/>
    </source>
</evidence>
<gene>
    <name evidence="2" type="ORF">I6N96_12525</name>
</gene>
<dbReference type="SMART" id="SM00530">
    <property type="entry name" value="HTH_XRE"/>
    <property type="match status" value="1"/>
</dbReference>
<organism evidence="2 3">
    <name type="scientific">Enterococcus larvae</name>
    <dbReference type="NCBI Taxonomy" id="2794352"/>
    <lineage>
        <taxon>Bacteria</taxon>
        <taxon>Bacillati</taxon>
        <taxon>Bacillota</taxon>
        <taxon>Bacilli</taxon>
        <taxon>Lactobacillales</taxon>
        <taxon>Enterococcaceae</taxon>
        <taxon>Enterococcus</taxon>
    </lineage>
</organism>
<evidence type="ECO:0000259" key="1">
    <source>
        <dbReference type="PROSITE" id="PS50943"/>
    </source>
</evidence>
<accession>A0ABS4CKU1</accession>
<dbReference type="Proteomes" id="UP000673375">
    <property type="component" value="Unassembled WGS sequence"/>
</dbReference>
<proteinExistence type="predicted"/>
<dbReference type="Gene3D" id="1.10.260.40">
    <property type="entry name" value="lambda repressor-like DNA-binding domains"/>
    <property type="match status" value="1"/>
</dbReference>
<dbReference type="CDD" id="cd00093">
    <property type="entry name" value="HTH_XRE"/>
    <property type="match status" value="1"/>
</dbReference>
<feature type="domain" description="HTH cro/C1-type" evidence="1">
    <location>
        <begin position="14"/>
        <end position="80"/>
    </location>
</feature>
<sequence>MFNKKKNYSSRNNVKEYREQLQLDQKGLAEKVELLAKNKYNLNIRLYWKTVIAIETGKYIPSLQLAMLLAVALESTVEDVFSIN</sequence>
<name>A0ABS4CKU1_9ENTE</name>
<keyword evidence="3" id="KW-1185">Reference proteome</keyword>
<dbReference type="PROSITE" id="PS50943">
    <property type="entry name" value="HTH_CROC1"/>
    <property type="match status" value="1"/>
</dbReference>
<dbReference type="InterPro" id="IPR001387">
    <property type="entry name" value="Cro/C1-type_HTH"/>
</dbReference>
<evidence type="ECO:0000313" key="3">
    <source>
        <dbReference type="Proteomes" id="UP000673375"/>
    </source>
</evidence>
<dbReference type="RefSeq" id="WP_209557881.1">
    <property type="nucleotide sequence ID" value="NZ_JAEDXU010000006.1"/>
</dbReference>